<evidence type="ECO:0000313" key="7">
    <source>
        <dbReference type="EMBL" id="TAA76226.1"/>
    </source>
</evidence>
<dbReference type="GO" id="GO:0009306">
    <property type="term" value="P:protein secretion"/>
    <property type="evidence" value="ECO:0007669"/>
    <property type="project" value="InterPro"/>
</dbReference>
<keyword evidence="2 5" id="KW-0812">Transmembrane</keyword>
<proteinExistence type="predicted"/>
<organism evidence="7 8">
    <name type="scientific">Candidatus Electronema aureum</name>
    <dbReference type="NCBI Taxonomy" id="2005002"/>
    <lineage>
        <taxon>Bacteria</taxon>
        <taxon>Pseudomonadati</taxon>
        <taxon>Thermodesulfobacteriota</taxon>
        <taxon>Desulfobulbia</taxon>
        <taxon>Desulfobulbales</taxon>
        <taxon>Desulfobulbaceae</taxon>
        <taxon>Candidatus Electronema</taxon>
    </lineage>
</organism>
<dbReference type="PANTHER" id="PTHR36985">
    <property type="entry name" value="TRANSLOCATION AND ASSEMBLY MODULE SUBUNIT TAMB"/>
    <property type="match status" value="1"/>
</dbReference>
<keyword evidence="4 5" id="KW-0472">Membrane</keyword>
<feature type="domain" description="Translocation and assembly module TamB C-terminal" evidence="6">
    <location>
        <begin position="1055"/>
        <end position="1389"/>
    </location>
</feature>
<dbReference type="Pfam" id="PF04357">
    <property type="entry name" value="TamB"/>
    <property type="match status" value="1"/>
</dbReference>
<feature type="transmembrane region" description="Helical" evidence="5">
    <location>
        <begin position="20"/>
        <end position="40"/>
    </location>
</feature>
<accession>A0A521G5C8</accession>
<reference evidence="7" key="1">
    <citation type="submission" date="2017-07" db="EMBL/GenBank/DDBJ databases">
        <title>The cable genome - Insights into the physiology and evolution of filamentous bacteria capable of sulfide oxidation via long distance electron transfer.</title>
        <authorList>
            <person name="Thorup C."/>
            <person name="Bjerg J.T."/>
            <person name="Schreiber L."/>
            <person name="Nielsen L.P."/>
            <person name="Kjeldsen K.U."/>
            <person name="Boesen T."/>
            <person name="Boggild A."/>
            <person name="Meysman F."/>
            <person name="Geelhoed J."/>
            <person name="Schramm A."/>
        </authorList>
    </citation>
    <scope>NUCLEOTIDE SEQUENCE [LARGE SCALE GENOMIC DNA]</scope>
    <source>
        <strain evidence="7">GS</strain>
    </source>
</reference>
<name>A0A521G5C8_9BACT</name>
<sequence length="1391" mass="148316">MTETAEKPEAGKERRRCGRLLMWSALLALLPLAGLVFLLSTETGLQLLLRSVTNVTGPLFSAEQTEGRLIDSWRIGKLQIQVKDEANISLDEFTFRWEPKALFINRELRLRRITARGLTVRITESAKKAEKKARKQLILPKIRLPFGVRIDELLLQDSRIFLPGKAEPLLINEVLLQASARDDQTEIARIKLDSLQYSADLRGSVQCSGSWPLHLSGSWRVADHGINELRGTAEAQGDMDKVAVSATMSSPAKVTLQGQVTDLLNNLHWQAAAKTGHFQLSDIKVNVPVDGNLRIVEANGTVKSYSGVLAADIHYAGYPTVQAEAKVTANDYAGLKVDYLTVKQDAAELTLRGDMHWKGGFSWQAELESKELNPALAAAAWPGKISGLLRSSGRLAAGTQELAVSLEGIGGELRGQPFQLDGTLALADKSLTIDALTLQAGSGTVRLKGKAAVDKTLDLTVQADVADLSEFLPNYSGAAQLQGSVVGTIEQSAVQLNVNGTGLRIQERSLPDLQADVTADLSLSKDNSGLNVHDLRLVADGKSALQLTGQLGWVGGLSWQAAVKAAELDPSLIAPDWPGAINAELRSQGSKTTDQLTAEVQIDTLSGMLRGFPLTGSGKAKLDGKALTVDALRLQSGSSYVQINGQVNVENGGIRPAIPLLTFKAGSDDLAHLVPAAQGKFRLEGAVSGKPQQPSITLTASGSQLRMQEYGLKELTAAIKADLSPTGHVDAEIKAAGIQVKQETIRTANIRAKGSAEQHRLDFAAEGSPGKLQLAVAGGWKEQQWQGQLAELELINKQFGTWKTDKAAALTLAAEHCALSGFALVQNRVRAAISGQWQKASGWQVQTQLDHLSLDLLHTWQVPVPENFPVMHGEVALTAAAQGQGAVPQHAELTLSLPTLALTAENYDEEGETTWTWQDNRIAARLHDDTFHLTAQTTFQDGSTAALAATASNCGNFKQTEQMPLSGQLNVNIRDISPLTKLTGYAIQTTGGFGGTVDLRGTAARPTLNGLLTLKNGKSGEGKIHIPAAGINLRELRLAVEGDGNANKVDLQVASGTGTLRAQGMVSRTPNEPLQAEFTLQGQAFQAVDLPEYQVWVSPDLRLGYGKRGTTLTGTLAVPKARIAPTGFSGAATSSKDVIVIDSEGKPPENTLPLSVEVALALGNEVAVDAFGLKGFLDGDLKINAKPDRAVTALGTLSLRDASVDFEGVSLQLNEGRIFYQGGPIDNPGLDIRASRKVNKVEAGIHLTGNASNMDMKLFSDTAMDDSEILSWLLTGQNGMSSSRGDATLSPAAAALSKVGGGALLKSVNPLAVIDMEDFVDVSIGGGKEASDVSLVMGKEIYKDLYLSYGKDLTGEGGSFKARYDLKYGFSVETENTSKTTGADLIWSLEK</sequence>
<comment type="subcellular location">
    <subcellularLocation>
        <location evidence="1">Membrane</location>
        <topology evidence="1">Single-pass membrane protein</topology>
    </subcellularLocation>
</comment>
<evidence type="ECO:0000313" key="8">
    <source>
        <dbReference type="Proteomes" id="UP000316238"/>
    </source>
</evidence>
<evidence type="ECO:0000256" key="5">
    <source>
        <dbReference type="SAM" id="Phobius"/>
    </source>
</evidence>
<dbReference type="GO" id="GO:0097347">
    <property type="term" value="C:TAM protein secretion complex"/>
    <property type="evidence" value="ECO:0007669"/>
    <property type="project" value="TreeGrafter"/>
</dbReference>
<evidence type="ECO:0000259" key="6">
    <source>
        <dbReference type="Pfam" id="PF04357"/>
    </source>
</evidence>
<dbReference type="InterPro" id="IPR007452">
    <property type="entry name" value="TamB_C"/>
</dbReference>
<dbReference type="Proteomes" id="UP000316238">
    <property type="component" value="Unassembled WGS sequence"/>
</dbReference>
<comment type="caution">
    <text evidence="7">The sequence shown here is derived from an EMBL/GenBank/DDBJ whole genome shotgun (WGS) entry which is preliminary data.</text>
</comment>
<evidence type="ECO:0000256" key="4">
    <source>
        <dbReference type="ARBA" id="ARBA00023136"/>
    </source>
</evidence>
<keyword evidence="3 5" id="KW-1133">Transmembrane helix</keyword>
<dbReference type="EMBL" id="NQJD01000001">
    <property type="protein sequence ID" value="TAA76226.1"/>
    <property type="molecule type" value="Genomic_DNA"/>
</dbReference>
<dbReference type="PANTHER" id="PTHR36985:SF1">
    <property type="entry name" value="TRANSLOCATION AND ASSEMBLY MODULE SUBUNIT TAMB"/>
    <property type="match status" value="1"/>
</dbReference>
<evidence type="ECO:0000256" key="1">
    <source>
        <dbReference type="ARBA" id="ARBA00004167"/>
    </source>
</evidence>
<evidence type="ECO:0000256" key="3">
    <source>
        <dbReference type="ARBA" id="ARBA00022989"/>
    </source>
</evidence>
<keyword evidence="8" id="KW-1185">Reference proteome</keyword>
<protein>
    <submittedName>
        <fullName evidence="7">Autotransporter secretion inner membrane protein TamB</fullName>
    </submittedName>
</protein>
<gene>
    <name evidence="7" type="ORF">CDV28_101125</name>
</gene>
<evidence type="ECO:0000256" key="2">
    <source>
        <dbReference type="ARBA" id="ARBA00022692"/>
    </source>
</evidence>
<dbReference type="GO" id="GO:0005886">
    <property type="term" value="C:plasma membrane"/>
    <property type="evidence" value="ECO:0007669"/>
    <property type="project" value="InterPro"/>
</dbReference>